<dbReference type="Gene3D" id="1.20.1600.10">
    <property type="entry name" value="Outer membrane efflux proteins (OEP)"/>
    <property type="match status" value="1"/>
</dbReference>
<dbReference type="AlphaFoldDB" id="A0A6C2ULK6"/>
<proteinExistence type="inferred from homology"/>
<sequence length="479" mass="52144">MNKLFFSAVIGMTLFLGGCMLAPEYDRPEAPVPSELPSGAAYDGSSSSSEVPLVADLKWREFFPDPKLQQVIATALDNNRDLRLAVLNVERARALYGIQRAELFPAVTATGGGSKQRSSADLTESGYPRTTEQYNANLGVASWEIDFFGRIRSLKEQALQEYLATEEARRSAQIALVAEVARVYLTLAADRENLQLAQSTLETQLGSHDLIRLQYDEGVATELDLRRSQTQVDTASRNIAIYTQQVAQDQNALNLLAGSLVPDELLPVDFASVIPPKELSPGLSSETLLNRPDILAAENRLKGSYAYIGAARAAFFPRISLTAAIGTASDELSGLFSSGSDTWSFAPQIGMPIFDSRTWAAYRVSKATREIALAQYEKTIQTAFREVADALAVRGTVDQQIAAQQSIVDSAQTIYDLSNELFTQGVSGYFGVLDAHRTLYAAQQGLTYLQLARRANQVRLYAVLGGGGNLEVAEADFTN</sequence>
<dbReference type="Proteomes" id="UP000346198">
    <property type="component" value="Unassembled WGS sequence"/>
</dbReference>
<gene>
    <name evidence="3" type="primary">oprM_2</name>
    <name evidence="3" type="ORF">SCARR_03206</name>
</gene>
<accession>A0A6C2ULK6</accession>
<dbReference type="Gene3D" id="2.20.200.10">
    <property type="entry name" value="Outer membrane efflux proteins (OEP)"/>
    <property type="match status" value="1"/>
</dbReference>
<reference evidence="3 4" key="1">
    <citation type="submission" date="2019-04" db="EMBL/GenBank/DDBJ databases">
        <authorList>
            <person name="Van Vliet M D."/>
        </authorList>
    </citation>
    <scope>NUCLEOTIDE SEQUENCE [LARGE SCALE GENOMIC DNA]</scope>
    <source>
        <strain evidence="3 4">F21</strain>
    </source>
</reference>
<evidence type="ECO:0000256" key="2">
    <source>
        <dbReference type="RuleBase" id="RU362097"/>
    </source>
</evidence>
<keyword evidence="2" id="KW-0449">Lipoprotein</keyword>
<dbReference type="SUPFAM" id="SSF56954">
    <property type="entry name" value="Outer membrane efflux proteins (OEP)"/>
    <property type="match status" value="1"/>
</dbReference>
<protein>
    <submittedName>
        <fullName evidence="3">Outer membrane protein OprM</fullName>
    </submittedName>
</protein>
<dbReference type="PANTHER" id="PTHR30203">
    <property type="entry name" value="OUTER MEMBRANE CATION EFFLUX PROTEIN"/>
    <property type="match status" value="1"/>
</dbReference>
<dbReference type="Pfam" id="PF02321">
    <property type="entry name" value="OEP"/>
    <property type="match status" value="2"/>
</dbReference>
<organism evidence="3 4">
    <name type="scientific">Pontiella sulfatireligans</name>
    <dbReference type="NCBI Taxonomy" id="2750658"/>
    <lineage>
        <taxon>Bacteria</taxon>
        <taxon>Pseudomonadati</taxon>
        <taxon>Kiritimatiellota</taxon>
        <taxon>Kiritimatiellia</taxon>
        <taxon>Kiritimatiellales</taxon>
        <taxon>Pontiellaceae</taxon>
        <taxon>Pontiella</taxon>
    </lineage>
</organism>
<evidence type="ECO:0000256" key="1">
    <source>
        <dbReference type="ARBA" id="ARBA00007613"/>
    </source>
</evidence>
<keyword evidence="2" id="KW-0472">Membrane</keyword>
<dbReference type="NCBIfam" id="TIGR01845">
    <property type="entry name" value="outer_NodT"/>
    <property type="match status" value="1"/>
</dbReference>
<comment type="subcellular location">
    <subcellularLocation>
        <location evidence="2">Cell membrane</location>
        <topology evidence="2">Lipid-anchor</topology>
    </subcellularLocation>
</comment>
<keyword evidence="2" id="KW-0812">Transmembrane</keyword>
<dbReference type="GO" id="GO:0015562">
    <property type="term" value="F:efflux transmembrane transporter activity"/>
    <property type="evidence" value="ECO:0007669"/>
    <property type="project" value="InterPro"/>
</dbReference>
<dbReference type="GO" id="GO:0005886">
    <property type="term" value="C:plasma membrane"/>
    <property type="evidence" value="ECO:0007669"/>
    <property type="project" value="UniProtKB-SubCell"/>
</dbReference>
<keyword evidence="2" id="KW-0564">Palmitate</keyword>
<dbReference type="PROSITE" id="PS51257">
    <property type="entry name" value="PROKAR_LIPOPROTEIN"/>
    <property type="match status" value="1"/>
</dbReference>
<dbReference type="PANTHER" id="PTHR30203:SF32">
    <property type="entry name" value="CATION EFFLUX SYSTEM PROTEIN CUSC"/>
    <property type="match status" value="1"/>
</dbReference>
<dbReference type="EMBL" id="CAAHFH010000002">
    <property type="protein sequence ID" value="VGO21135.1"/>
    <property type="molecule type" value="Genomic_DNA"/>
</dbReference>
<keyword evidence="2" id="KW-1134">Transmembrane beta strand</keyword>
<dbReference type="RefSeq" id="WP_136062619.1">
    <property type="nucleotide sequence ID" value="NZ_CAAHFH010000002.1"/>
</dbReference>
<keyword evidence="4" id="KW-1185">Reference proteome</keyword>
<comment type="similarity">
    <text evidence="1 2">Belongs to the outer membrane factor (OMF) (TC 1.B.17) family.</text>
</comment>
<evidence type="ECO:0000313" key="3">
    <source>
        <dbReference type="EMBL" id="VGO21135.1"/>
    </source>
</evidence>
<evidence type="ECO:0000313" key="4">
    <source>
        <dbReference type="Proteomes" id="UP000346198"/>
    </source>
</evidence>
<dbReference type="InterPro" id="IPR010131">
    <property type="entry name" value="MdtP/NodT-like"/>
</dbReference>
<name>A0A6C2ULK6_9BACT</name>
<dbReference type="InterPro" id="IPR003423">
    <property type="entry name" value="OMP_efflux"/>
</dbReference>